<dbReference type="CDD" id="cd06410">
    <property type="entry name" value="PB1_UP2"/>
    <property type="match status" value="1"/>
</dbReference>
<dbReference type="AlphaFoldDB" id="A0A8J5EZD2"/>
<dbReference type="EMBL" id="JACMSC010000017">
    <property type="protein sequence ID" value="KAG6478130.1"/>
    <property type="molecule type" value="Genomic_DNA"/>
</dbReference>
<sequence>MVSRLFSSLLFSSVSSPLLQIERPIMVVSSSASLGRVDDISAKTTPSIKFLCSYGGKILPRRPDGQLRYVGGHTRVLSVPRSISFTELQVKLSQLCGWKTASLRCQLPTEDMDALVSVTSDDDLANLVEEYAGRERTTPLKIRAFLFLPQSFPSSNSSATTPAIPLPFVSRPLIAAPDRCNRQYSVPARFCDRYEKPTASSAAARKLRLHGHYHLLGHGATKPCNDLVHPLGHWH</sequence>
<feature type="domain" description="PB1" evidence="1">
    <location>
        <begin position="62"/>
        <end position="149"/>
    </location>
</feature>
<protein>
    <recommendedName>
        <fullName evidence="1">PB1 domain-containing protein</fullName>
    </recommendedName>
</protein>
<organism evidence="2 3">
    <name type="scientific">Zingiber officinale</name>
    <name type="common">Ginger</name>
    <name type="synonym">Amomum zingiber</name>
    <dbReference type="NCBI Taxonomy" id="94328"/>
    <lineage>
        <taxon>Eukaryota</taxon>
        <taxon>Viridiplantae</taxon>
        <taxon>Streptophyta</taxon>
        <taxon>Embryophyta</taxon>
        <taxon>Tracheophyta</taxon>
        <taxon>Spermatophyta</taxon>
        <taxon>Magnoliopsida</taxon>
        <taxon>Liliopsida</taxon>
        <taxon>Zingiberales</taxon>
        <taxon>Zingiberaceae</taxon>
        <taxon>Zingiber</taxon>
    </lineage>
</organism>
<dbReference type="InterPro" id="IPR053198">
    <property type="entry name" value="Gynoecium_Dev_Regulator"/>
</dbReference>
<dbReference type="InterPro" id="IPR000270">
    <property type="entry name" value="PB1_dom"/>
</dbReference>
<keyword evidence="3" id="KW-1185">Reference proteome</keyword>
<dbReference type="SMART" id="SM00666">
    <property type="entry name" value="PB1"/>
    <property type="match status" value="1"/>
</dbReference>
<evidence type="ECO:0000259" key="1">
    <source>
        <dbReference type="SMART" id="SM00666"/>
    </source>
</evidence>
<dbReference type="PANTHER" id="PTHR31066:SF10">
    <property type="entry name" value="OCTICOSAPEPTIDE_PHOX_BEM1P FAMILY PROTEIN"/>
    <property type="match status" value="1"/>
</dbReference>
<dbReference type="Pfam" id="PF00564">
    <property type="entry name" value="PB1"/>
    <property type="match status" value="1"/>
</dbReference>
<gene>
    <name evidence="2" type="ORF">ZIOFF_061562</name>
</gene>
<evidence type="ECO:0000313" key="2">
    <source>
        <dbReference type="EMBL" id="KAG6478130.1"/>
    </source>
</evidence>
<proteinExistence type="predicted"/>
<evidence type="ECO:0000313" key="3">
    <source>
        <dbReference type="Proteomes" id="UP000734854"/>
    </source>
</evidence>
<name>A0A8J5EZD2_ZINOF</name>
<dbReference type="PANTHER" id="PTHR31066">
    <property type="entry name" value="OS05G0427100 PROTEIN-RELATED"/>
    <property type="match status" value="1"/>
</dbReference>
<reference evidence="2 3" key="1">
    <citation type="submission" date="2020-08" db="EMBL/GenBank/DDBJ databases">
        <title>Plant Genome Project.</title>
        <authorList>
            <person name="Zhang R.-G."/>
        </authorList>
    </citation>
    <scope>NUCLEOTIDE SEQUENCE [LARGE SCALE GENOMIC DNA]</scope>
    <source>
        <tissue evidence="2">Rhizome</tissue>
    </source>
</reference>
<dbReference type="Proteomes" id="UP000734854">
    <property type="component" value="Unassembled WGS sequence"/>
</dbReference>
<comment type="caution">
    <text evidence="2">The sequence shown here is derived from an EMBL/GenBank/DDBJ whole genome shotgun (WGS) entry which is preliminary data.</text>
</comment>
<accession>A0A8J5EZD2</accession>